<sequence length="147" mass="14829">MPSCLRSRVSAYVLVLPMAFLPGCGEDAPGRSVEANGVITFGAPDADGGRDAEIIGEPVVGRGQCLAVQTAENQRLVVVWPAGSELKTGGGTTGVEVPGAGTVQVGSSFTASGGYATPPLGDGMPIIPETCASGTEEVAVIDDVRRQ</sequence>
<organism evidence="1 2">
    <name type="scientific">Salinispora tropica (strain ATCC BAA-916 / DSM 44818 / JCM 13857 / NBRC 105044 / CNB-440)</name>
    <dbReference type="NCBI Taxonomy" id="369723"/>
    <lineage>
        <taxon>Bacteria</taxon>
        <taxon>Bacillati</taxon>
        <taxon>Actinomycetota</taxon>
        <taxon>Actinomycetes</taxon>
        <taxon>Micromonosporales</taxon>
        <taxon>Micromonosporaceae</taxon>
        <taxon>Salinispora</taxon>
    </lineage>
</organism>
<dbReference type="HOGENOM" id="CLU_1766728_0_0_11"/>
<dbReference type="KEGG" id="stp:Strop_0013"/>
<dbReference type="Proteomes" id="UP000000235">
    <property type="component" value="Chromosome"/>
</dbReference>
<evidence type="ECO:0000313" key="1">
    <source>
        <dbReference type="EMBL" id="ABP52498.1"/>
    </source>
</evidence>
<gene>
    <name evidence="1" type="ordered locus">Strop_0013</name>
</gene>
<dbReference type="AlphaFoldDB" id="A4X0U8"/>
<evidence type="ECO:0000313" key="2">
    <source>
        <dbReference type="Proteomes" id="UP000000235"/>
    </source>
</evidence>
<dbReference type="RefSeq" id="WP_011903935.1">
    <property type="nucleotide sequence ID" value="NC_009380.1"/>
</dbReference>
<name>A4X0U8_SALTO</name>
<keyword evidence="2" id="KW-1185">Reference proteome</keyword>
<protein>
    <submittedName>
        <fullName evidence="1">Uncharacterized protein</fullName>
    </submittedName>
</protein>
<dbReference type="EMBL" id="CP000667">
    <property type="protein sequence ID" value="ABP52498.1"/>
    <property type="molecule type" value="Genomic_DNA"/>
</dbReference>
<reference evidence="2" key="1">
    <citation type="journal article" date="2007" name="Proc. Natl. Acad. Sci. U.S.A.">
        <title>Genome sequencing reveals complex secondary metabolome in the marine actinomycete Salinispora tropica.</title>
        <authorList>
            <person name="Udwary D.W."/>
            <person name="Zeigler L."/>
            <person name="Asolkar R.N."/>
            <person name="Singan V."/>
            <person name="Lapidus A."/>
            <person name="Fenical W."/>
            <person name="Jensen P.R."/>
            <person name="Moore B.S."/>
        </authorList>
    </citation>
    <scope>NUCLEOTIDE SEQUENCE [LARGE SCALE GENOMIC DNA]</scope>
    <source>
        <strain evidence="2">ATCC BAA-916 / DSM 44818 / CNB-440</strain>
    </source>
</reference>
<proteinExistence type="predicted"/>
<accession>A4X0U8</accession>